<reference evidence="3" key="1">
    <citation type="submission" date="2017-02" db="UniProtKB">
        <authorList>
            <consortium name="WormBaseParasite"/>
        </authorList>
    </citation>
    <scope>IDENTIFICATION</scope>
</reference>
<dbReference type="AlphaFoldDB" id="A0A0M3ICK6"/>
<sequence>MLLLALIFSLAYIITDYRLQSSAMQNQQTFASYQIHYRDPRDDFFAMRALPDLPPKYRNLLLSIVCISVNSVVPFSYCFIECV</sequence>
<dbReference type="WBParaSite" id="ALUE_0001563301-mRNA-1">
    <property type="protein sequence ID" value="ALUE_0001563301-mRNA-1"/>
    <property type="gene ID" value="ALUE_0001563301"/>
</dbReference>
<proteinExistence type="predicted"/>
<dbReference type="Proteomes" id="UP000036681">
    <property type="component" value="Unplaced"/>
</dbReference>
<organism evidence="2 3">
    <name type="scientific">Ascaris lumbricoides</name>
    <name type="common">Giant roundworm</name>
    <dbReference type="NCBI Taxonomy" id="6252"/>
    <lineage>
        <taxon>Eukaryota</taxon>
        <taxon>Metazoa</taxon>
        <taxon>Ecdysozoa</taxon>
        <taxon>Nematoda</taxon>
        <taxon>Chromadorea</taxon>
        <taxon>Rhabditida</taxon>
        <taxon>Spirurina</taxon>
        <taxon>Ascaridomorpha</taxon>
        <taxon>Ascaridoidea</taxon>
        <taxon>Ascarididae</taxon>
        <taxon>Ascaris</taxon>
    </lineage>
</organism>
<protein>
    <submittedName>
        <fullName evidence="3">Secreted protein</fullName>
    </submittedName>
</protein>
<evidence type="ECO:0000313" key="2">
    <source>
        <dbReference type="Proteomes" id="UP000036681"/>
    </source>
</evidence>
<keyword evidence="2" id="KW-1185">Reference proteome</keyword>
<name>A0A0M3ICK6_ASCLU</name>
<feature type="signal peptide" evidence="1">
    <location>
        <begin position="1"/>
        <end position="16"/>
    </location>
</feature>
<feature type="chain" id="PRO_5005656787" evidence="1">
    <location>
        <begin position="17"/>
        <end position="83"/>
    </location>
</feature>
<keyword evidence="1" id="KW-0732">Signal</keyword>
<evidence type="ECO:0000256" key="1">
    <source>
        <dbReference type="SAM" id="SignalP"/>
    </source>
</evidence>
<accession>A0A0M3ICK6</accession>
<evidence type="ECO:0000313" key="3">
    <source>
        <dbReference type="WBParaSite" id="ALUE_0001563301-mRNA-1"/>
    </source>
</evidence>